<accession>A0A6S7KN24</accession>
<reference evidence="1" key="1">
    <citation type="submission" date="2020-04" db="EMBL/GenBank/DDBJ databases">
        <authorList>
            <person name="Alioto T."/>
            <person name="Alioto T."/>
            <person name="Gomez Garrido J."/>
        </authorList>
    </citation>
    <scope>NUCLEOTIDE SEQUENCE</scope>
    <source>
        <strain evidence="1">A484AB</strain>
    </source>
</reference>
<feature type="non-terminal residue" evidence="1">
    <location>
        <position position="1"/>
    </location>
</feature>
<sequence length="53" mass="6160">ANALWAQERRSIISEEHPFGVQGLRLPLRLHGRLNHLQLITVRPYFTHSTSLE</sequence>
<evidence type="ECO:0000313" key="1">
    <source>
        <dbReference type="EMBL" id="CAB4046327.1"/>
    </source>
</evidence>
<keyword evidence="2" id="KW-1185">Reference proteome</keyword>
<dbReference type="EMBL" id="CACRXK020050068">
    <property type="protein sequence ID" value="CAB4046327.1"/>
    <property type="molecule type" value="Genomic_DNA"/>
</dbReference>
<comment type="caution">
    <text evidence="1">The sequence shown here is derived from an EMBL/GenBank/DDBJ whole genome shotgun (WGS) entry which is preliminary data.</text>
</comment>
<name>A0A6S7KN24_PARCT</name>
<evidence type="ECO:0000313" key="2">
    <source>
        <dbReference type="Proteomes" id="UP001152795"/>
    </source>
</evidence>
<proteinExistence type="predicted"/>
<dbReference type="Proteomes" id="UP001152795">
    <property type="component" value="Unassembled WGS sequence"/>
</dbReference>
<organism evidence="1 2">
    <name type="scientific">Paramuricea clavata</name>
    <name type="common">Red gorgonian</name>
    <name type="synonym">Violescent sea-whip</name>
    <dbReference type="NCBI Taxonomy" id="317549"/>
    <lineage>
        <taxon>Eukaryota</taxon>
        <taxon>Metazoa</taxon>
        <taxon>Cnidaria</taxon>
        <taxon>Anthozoa</taxon>
        <taxon>Octocorallia</taxon>
        <taxon>Malacalcyonacea</taxon>
        <taxon>Plexauridae</taxon>
        <taxon>Paramuricea</taxon>
    </lineage>
</organism>
<gene>
    <name evidence="1" type="ORF">PACLA_8A019819</name>
</gene>
<protein>
    <submittedName>
        <fullName evidence="1">Uncharacterized protein</fullName>
    </submittedName>
</protein>
<dbReference type="AlphaFoldDB" id="A0A6S7KN24"/>